<accession>A0A1H4H314</accession>
<keyword evidence="1" id="KW-1133">Transmembrane helix</keyword>
<feature type="transmembrane region" description="Helical" evidence="1">
    <location>
        <begin position="163"/>
        <end position="183"/>
    </location>
</feature>
<evidence type="ECO:0000256" key="1">
    <source>
        <dbReference type="SAM" id="Phobius"/>
    </source>
</evidence>
<dbReference type="AlphaFoldDB" id="A0A1H4H314"/>
<sequence>MVDRHEDIARAQEERWLKHYYFVRTAFSAVWVALAFSVGQHSPASMAALLIVYPAWDALANYIDMSRSGGMAENRTQAINVLISIITTVAVIVTLRVNMNWVLGVFGVWAILSGLLQLGTAVRRWKRFGAQWAMIPSGGQSALAGAFFIVQAGASMSPAIDKVAGYAAVGAVYFLVSALWLSAGQLRRKVVRAS</sequence>
<name>A0A1H4H314_9BURK</name>
<feature type="transmembrane region" description="Helical" evidence="1">
    <location>
        <begin position="21"/>
        <end position="38"/>
    </location>
</feature>
<gene>
    <name evidence="2" type="ORF">SAMN05192564_10742</name>
</gene>
<evidence type="ECO:0008006" key="4">
    <source>
        <dbReference type="Google" id="ProtNLM"/>
    </source>
</evidence>
<feature type="transmembrane region" description="Helical" evidence="1">
    <location>
        <begin position="101"/>
        <end position="120"/>
    </location>
</feature>
<keyword evidence="1" id="KW-0472">Membrane</keyword>
<feature type="transmembrane region" description="Helical" evidence="1">
    <location>
        <begin position="132"/>
        <end position="151"/>
    </location>
</feature>
<reference evidence="3" key="1">
    <citation type="submission" date="2016-10" db="EMBL/GenBank/DDBJ databases">
        <authorList>
            <person name="Varghese N."/>
            <person name="Submissions S."/>
        </authorList>
    </citation>
    <scope>NUCLEOTIDE SEQUENCE [LARGE SCALE GENOMIC DNA]</scope>
    <source>
        <strain evidence="3">LMG 24000</strain>
    </source>
</reference>
<feature type="transmembrane region" description="Helical" evidence="1">
    <location>
        <begin position="44"/>
        <end position="65"/>
    </location>
</feature>
<feature type="transmembrane region" description="Helical" evidence="1">
    <location>
        <begin position="77"/>
        <end position="95"/>
    </location>
</feature>
<dbReference type="STRING" id="83784.SAMN05192564_10742"/>
<organism evidence="2 3">
    <name type="scientific">Paraburkholderia sartisoli</name>
    <dbReference type="NCBI Taxonomy" id="83784"/>
    <lineage>
        <taxon>Bacteria</taxon>
        <taxon>Pseudomonadati</taxon>
        <taxon>Pseudomonadota</taxon>
        <taxon>Betaproteobacteria</taxon>
        <taxon>Burkholderiales</taxon>
        <taxon>Burkholderiaceae</taxon>
        <taxon>Paraburkholderia</taxon>
    </lineage>
</organism>
<keyword evidence="3" id="KW-1185">Reference proteome</keyword>
<dbReference type="OrthoDB" id="960912at2"/>
<proteinExistence type="predicted"/>
<dbReference type="Proteomes" id="UP000198638">
    <property type="component" value="Unassembled WGS sequence"/>
</dbReference>
<keyword evidence="1" id="KW-0812">Transmembrane</keyword>
<dbReference type="RefSeq" id="WP_090535733.1">
    <property type="nucleotide sequence ID" value="NZ_FNRQ01000007.1"/>
</dbReference>
<evidence type="ECO:0000313" key="3">
    <source>
        <dbReference type="Proteomes" id="UP000198638"/>
    </source>
</evidence>
<dbReference type="EMBL" id="FNRQ01000007">
    <property type="protein sequence ID" value="SEB15392.1"/>
    <property type="molecule type" value="Genomic_DNA"/>
</dbReference>
<protein>
    <recommendedName>
        <fullName evidence="4">DUF308 domain-containing protein</fullName>
    </recommendedName>
</protein>
<evidence type="ECO:0000313" key="2">
    <source>
        <dbReference type="EMBL" id="SEB15392.1"/>
    </source>
</evidence>